<feature type="transmembrane region" description="Helical" evidence="7">
    <location>
        <begin position="760"/>
        <end position="781"/>
    </location>
</feature>
<feature type="domain" description="Protein kinase" evidence="8">
    <location>
        <begin position="23"/>
        <end position="279"/>
    </location>
</feature>
<feature type="binding site" evidence="5">
    <location>
        <position position="51"/>
    </location>
    <ligand>
        <name>ATP</name>
        <dbReference type="ChEBI" id="CHEBI:30616"/>
    </ligand>
</feature>
<dbReference type="Gene3D" id="3.30.200.20">
    <property type="entry name" value="Phosphorylase Kinase, domain 1"/>
    <property type="match status" value="1"/>
</dbReference>
<dbReference type="PANTHER" id="PTHR43289:SF34">
    <property type="entry name" value="SERINE_THREONINE-PROTEIN KINASE YBDM-RELATED"/>
    <property type="match status" value="1"/>
</dbReference>
<dbReference type="RefSeq" id="WP_270676532.1">
    <property type="nucleotide sequence ID" value="NZ_JAQFWP010000007.1"/>
</dbReference>
<evidence type="ECO:0000313" key="10">
    <source>
        <dbReference type="Proteomes" id="UP001165685"/>
    </source>
</evidence>
<keyword evidence="3 9" id="KW-0418">Kinase</keyword>
<dbReference type="InterPro" id="IPR008271">
    <property type="entry name" value="Ser/Thr_kinase_AS"/>
</dbReference>
<reference evidence="9" key="1">
    <citation type="submission" date="2023-01" db="EMBL/GenBank/DDBJ databases">
        <title>Draft genome sequence of Nocardiopsis sp. LSu2-4 isolated from halophytes.</title>
        <authorList>
            <person name="Duangmal K."/>
            <person name="Chantavorakit T."/>
        </authorList>
    </citation>
    <scope>NUCLEOTIDE SEQUENCE</scope>
    <source>
        <strain evidence="9">LSu2-4</strain>
    </source>
</reference>
<dbReference type="Proteomes" id="UP001165685">
    <property type="component" value="Unassembled WGS sequence"/>
</dbReference>
<dbReference type="CDD" id="cd14014">
    <property type="entry name" value="STKc_PknB_like"/>
    <property type="match status" value="1"/>
</dbReference>
<feature type="transmembrane region" description="Helical" evidence="7">
    <location>
        <begin position="714"/>
        <end position="739"/>
    </location>
</feature>
<comment type="caution">
    <text evidence="9">The sequence shown here is derived from an EMBL/GenBank/DDBJ whole genome shotgun (WGS) entry which is preliminary data.</text>
</comment>
<keyword evidence="4 5" id="KW-0067">ATP-binding</keyword>
<evidence type="ECO:0000256" key="2">
    <source>
        <dbReference type="ARBA" id="ARBA00022741"/>
    </source>
</evidence>
<keyword evidence="7" id="KW-0472">Membrane</keyword>
<evidence type="ECO:0000259" key="8">
    <source>
        <dbReference type="PROSITE" id="PS50011"/>
    </source>
</evidence>
<feature type="transmembrane region" description="Helical" evidence="7">
    <location>
        <begin position="665"/>
        <end position="685"/>
    </location>
</feature>
<feature type="region of interest" description="Disordered" evidence="6">
    <location>
        <begin position="901"/>
        <end position="969"/>
    </location>
</feature>
<keyword evidence="7" id="KW-1133">Transmembrane helix</keyword>
<evidence type="ECO:0000256" key="5">
    <source>
        <dbReference type="PROSITE-ProRule" id="PRU10141"/>
    </source>
</evidence>
<dbReference type="SMART" id="SM00220">
    <property type="entry name" value="S_TKc"/>
    <property type="match status" value="1"/>
</dbReference>
<dbReference type="GO" id="GO:0016301">
    <property type="term" value="F:kinase activity"/>
    <property type="evidence" value="ECO:0007669"/>
    <property type="project" value="UniProtKB-KW"/>
</dbReference>
<protein>
    <submittedName>
        <fullName evidence="9">Protein kinase</fullName>
    </submittedName>
</protein>
<dbReference type="PROSITE" id="PS00108">
    <property type="entry name" value="PROTEIN_KINASE_ST"/>
    <property type="match status" value="1"/>
</dbReference>
<proteinExistence type="predicted"/>
<evidence type="ECO:0000256" key="4">
    <source>
        <dbReference type="ARBA" id="ARBA00022840"/>
    </source>
</evidence>
<evidence type="ECO:0000256" key="3">
    <source>
        <dbReference type="ARBA" id="ARBA00022777"/>
    </source>
</evidence>
<accession>A0ABT4THB0</accession>
<dbReference type="PANTHER" id="PTHR43289">
    <property type="entry name" value="MITOGEN-ACTIVATED PROTEIN KINASE KINASE KINASE 20-RELATED"/>
    <property type="match status" value="1"/>
</dbReference>
<keyword evidence="7" id="KW-0812">Transmembrane</keyword>
<feature type="transmembrane region" description="Helical" evidence="7">
    <location>
        <begin position="635"/>
        <end position="658"/>
    </location>
</feature>
<dbReference type="InterPro" id="IPR011009">
    <property type="entry name" value="Kinase-like_dom_sf"/>
</dbReference>
<dbReference type="Gene3D" id="1.10.510.10">
    <property type="entry name" value="Transferase(Phosphotransferase) domain 1"/>
    <property type="match status" value="1"/>
</dbReference>
<keyword evidence="2 5" id="KW-0547">Nucleotide-binding</keyword>
<organism evidence="9 10">
    <name type="scientific">Nocardiopsis suaedae</name>
    <dbReference type="NCBI Taxonomy" id="3018444"/>
    <lineage>
        <taxon>Bacteria</taxon>
        <taxon>Bacillati</taxon>
        <taxon>Actinomycetota</taxon>
        <taxon>Actinomycetes</taxon>
        <taxon>Streptosporangiales</taxon>
        <taxon>Nocardiopsidaceae</taxon>
        <taxon>Nocardiopsis</taxon>
    </lineage>
</organism>
<evidence type="ECO:0000256" key="6">
    <source>
        <dbReference type="SAM" id="MobiDB-lite"/>
    </source>
</evidence>
<dbReference type="InterPro" id="IPR000719">
    <property type="entry name" value="Prot_kinase_dom"/>
</dbReference>
<dbReference type="PROSITE" id="PS00107">
    <property type="entry name" value="PROTEIN_KINASE_ATP"/>
    <property type="match status" value="1"/>
</dbReference>
<evidence type="ECO:0000256" key="7">
    <source>
        <dbReference type="SAM" id="Phobius"/>
    </source>
</evidence>
<feature type="transmembrane region" description="Helical" evidence="7">
    <location>
        <begin position="801"/>
        <end position="823"/>
    </location>
</feature>
<dbReference type="Pfam" id="PF00069">
    <property type="entry name" value="Pkinase"/>
    <property type="match status" value="1"/>
</dbReference>
<gene>
    <name evidence="9" type="ORF">O4U47_05940</name>
</gene>
<sequence length="969" mass="101571">MPDARHARIAPLKADDPAAIGAFRLMGRLGAGGMGVVYMGRDRSGLPAAVKTVRAEYAADPGYRSRFAREVELARRVRGRCVAPLLDADTGAAAPWLAVSYVSGPTLRAYLAEHGPLAGGALVAFAAGLAEALAAIHREGIVHRDLKPDNIILAPDGPKVLDFGIAQALDESSMTHTDMVVGTPGWISPERYDGGRAGPESDMFCWGELVAYAASGRPPYGAGPVEVLRYRTVNEEPDGAADELPDVLAGPVAAALSRDPAARPDALAALAAVTGEARVPGGGGGEDAAREHTTRLATRVIDADWSVPVADDSADLPGSPLRTTGGVRPVSFAGEAVHAPADLAALFVRHPARAEDWLRRDGAARLRAWLEETGDTAYDRDHLTGILSAEQAAVAATAFAAAFRPDDGPVHRGRDASIEGLRALAAQGPQGHGRLAEIVVNEISLITAAHRCGHTACGRRCTRLENVGLRARAVIDRALIKADALGMRAGPAERNLAVALAVGAIDDSARPDAPADLRAEVRREALRGWSGLVLPWWRGLLAEAAAADPAGDEGLALLVAVRLLAPAARRTASAEWRRRADPRPVLRDRLRSGAVPAFFQVLVFWWLVLALQSVVHGLTVGESVSHAPVEARTAFGGAFALQLRIWPVAAAAALVVALAPPWRRLGAFFFGTGLLTLVHIASVFLDGFPVAAPPLVAAPLVGAADEVGAFPTALGAAAVLGGAAALGLFIWTLVALAAAPRPWTASAPLLPDARPWVRTAAAVTGLTALVWLGIWSFYLLFAGWSVAAGDARPSEFRMPEATALFTLLPFTAAAVGGLAYALWRWTGGHLLWIGATVVVLILPEALPLEEMPAFPWAGSLTEHLVSTDPEGGVWTSVLVLFPLVYVAGTWLGERLRHRRTRPVPHQAAHPQGAPYGPPPTRVGPPTYAGPPTRVEGTRVEETRAAPPTGAEGPTQVGPPQDPRGGHGHL</sequence>
<dbReference type="InterPro" id="IPR017441">
    <property type="entry name" value="Protein_kinase_ATP_BS"/>
</dbReference>
<dbReference type="EMBL" id="JAQFWP010000007">
    <property type="protein sequence ID" value="MDA2804045.1"/>
    <property type="molecule type" value="Genomic_DNA"/>
</dbReference>
<name>A0ABT4THB0_9ACTN</name>
<dbReference type="SUPFAM" id="SSF56112">
    <property type="entry name" value="Protein kinase-like (PK-like)"/>
    <property type="match status" value="1"/>
</dbReference>
<keyword evidence="10" id="KW-1185">Reference proteome</keyword>
<evidence type="ECO:0000256" key="1">
    <source>
        <dbReference type="ARBA" id="ARBA00022679"/>
    </source>
</evidence>
<feature type="transmembrane region" description="Helical" evidence="7">
    <location>
        <begin position="830"/>
        <end position="848"/>
    </location>
</feature>
<keyword evidence="1" id="KW-0808">Transferase</keyword>
<evidence type="ECO:0000313" key="9">
    <source>
        <dbReference type="EMBL" id="MDA2804045.1"/>
    </source>
</evidence>
<dbReference type="PROSITE" id="PS50011">
    <property type="entry name" value="PROTEIN_KINASE_DOM"/>
    <property type="match status" value="1"/>
</dbReference>
<feature type="transmembrane region" description="Helical" evidence="7">
    <location>
        <begin position="873"/>
        <end position="892"/>
    </location>
</feature>